<sequence length="677" mass="78539">MDLAIHHLNPLATTTVRADPNAIWVGLNSDTALIPDAALIFRDLPDPCWSIEDFSDSGRILPIDNARDADWYREDEQWAAWTPTSFLLKQRPWYDQLETTVPIDARLDGWSMAEHQRQVCNMDLIQTQSCIRHIVEFDDRFPRRAKVPAFYPVDRLAKVYPTKKMVQISAAKAKRSVLQALAFLSCAVSIITSLLSTVKGKRGVICDLERDWAVINIPLYINNRIPFFYLWNFEAKVNDRFSRLNPALNLTYWAVRQGTALSLIPDIEEDDINKVVRQAIRLDHFFQEVFTYRSIDDPMILPSYALFIIDFEGWKRWPVRHDETSTASLAKFYHYKVLDEDGDNRHKTVIFWRWRKREPEDEYLKRQYKANLPGEESAESIRELYKFEYSPKAGVSYDIETGLIIGRNKQTANKTSLLQRMNITSINKSLQERLTDGTQAEMSVDESSDSTDDECINFPEVLDILHHPRAVNSPAAWIRRNEELLVNARRSTAELRAARGEDVIPLRRSQSPARLSDPYFAPHERPEVMFRRLLKDESAKITYTESTWCAPHYAWNMDFLATAFIFVPDIESEARMRYWANCWDTIGTSQRLLTIAIEHGLRFYLALPPDRVRQFRPLIVDNLDRTSASSIYGAGFQEQTLCRWMSFCNICNKARQCYTQETPLDRSATTLVSGYWP</sequence>
<protein>
    <submittedName>
        <fullName evidence="1">Uncharacterized protein</fullName>
    </submittedName>
</protein>
<dbReference type="Proteomes" id="UP000054477">
    <property type="component" value="Unassembled WGS sequence"/>
</dbReference>
<name>A0A0C9Y131_9AGAR</name>
<reference evidence="1 2" key="1">
    <citation type="submission" date="2014-04" db="EMBL/GenBank/DDBJ databases">
        <authorList>
            <consortium name="DOE Joint Genome Institute"/>
            <person name="Kuo A."/>
            <person name="Kohler A."/>
            <person name="Nagy L.G."/>
            <person name="Floudas D."/>
            <person name="Copeland A."/>
            <person name="Barry K.W."/>
            <person name="Cichocki N."/>
            <person name="Veneault-Fourrey C."/>
            <person name="LaButti K."/>
            <person name="Lindquist E.A."/>
            <person name="Lipzen A."/>
            <person name="Lundell T."/>
            <person name="Morin E."/>
            <person name="Murat C."/>
            <person name="Sun H."/>
            <person name="Tunlid A."/>
            <person name="Henrissat B."/>
            <person name="Grigoriev I.V."/>
            <person name="Hibbett D.S."/>
            <person name="Martin F."/>
            <person name="Nordberg H.P."/>
            <person name="Cantor M.N."/>
            <person name="Hua S.X."/>
        </authorList>
    </citation>
    <scope>NUCLEOTIDE SEQUENCE [LARGE SCALE GENOMIC DNA]</scope>
    <source>
        <strain evidence="1 2">LaAM-08-1</strain>
    </source>
</reference>
<dbReference type="HOGENOM" id="CLU_016547_0_0_1"/>
<reference evidence="2" key="2">
    <citation type="submission" date="2015-01" db="EMBL/GenBank/DDBJ databases">
        <title>Evolutionary Origins and Diversification of the Mycorrhizal Mutualists.</title>
        <authorList>
            <consortium name="DOE Joint Genome Institute"/>
            <consortium name="Mycorrhizal Genomics Consortium"/>
            <person name="Kohler A."/>
            <person name="Kuo A."/>
            <person name="Nagy L.G."/>
            <person name="Floudas D."/>
            <person name="Copeland A."/>
            <person name="Barry K.W."/>
            <person name="Cichocki N."/>
            <person name="Veneault-Fourrey C."/>
            <person name="LaButti K."/>
            <person name="Lindquist E.A."/>
            <person name="Lipzen A."/>
            <person name="Lundell T."/>
            <person name="Morin E."/>
            <person name="Murat C."/>
            <person name="Riley R."/>
            <person name="Ohm R."/>
            <person name="Sun H."/>
            <person name="Tunlid A."/>
            <person name="Henrissat B."/>
            <person name="Grigoriev I.V."/>
            <person name="Hibbett D.S."/>
            <person name="Martin F."/>
        </authorList>
    </citation>
    <scope>NUCLEOTIDE SEQUENCE [LARGE SCALE GENOMIC DNA]</scope>
    <source>
        <strain evidence="2">LaAM-08-1</strain>
    </source>
</reference>
<organism evidence="1 2">
    <name type="scientific">Laccaria amethystina LaAM-08-1</name>
    <dbReference type="NCBI Taxonomy" id="1095629"/>
    <lineage>
        <taxon>Eukaryota</taxon>
        <taxon>Fungi</taxon>
        <taxon>Dikarya</taxon>
        <taxon>Basidiomycota</taxon>
        <taxon>Agaricomycotina</taxon>
        <taxon>Agaricomycetes</taxon>
        <taxon>Agaricomycetidae</taxon>
        <taxon>Agaricales</taxon>
        <taxon>Agaricineae</taxon>
        <taxon>Hydnangiaceae</taxon>
        <taxon>Laccaria</taxon>
    </lineage>
</organism>
<gene>
    <name evidence="1" type="ORF">K443DRAFT_128972</name>
</gene>
<evidence type="ECO:0000313" key="1">
    <source>
        <dbReference type="EMBL" id="KIK07584.1"/>
    </source>
</evidence>
<dbReference type="EMBL" id="KN838546">
    <property type="protein sequence ID" value="KIK07584.1"/>
    <property type="molecule type" value="Genomic_DNA"/>
</dbReference>
<dbReference type="AlphaFoldDB" id="A0A0C9Y131"/>
<keyword evidence="2" id="KW-1185">Reference proteome</keyword>
<evidence type="ECO:0000313" key="2">
    <source>
        <dbReference type="Proteomes" id="UP000054477"/>
    </source>
</evidence>
<dbReference type="OrthoDB" id="2963589at2759"/>
<proteinExistence type="predicted"/>
<accession>A0A0C9Y131</accession>